<keyword evidence="7" id="KW-0812">Transmembrane</keyword>
<proteinExistence type="predicted"/>
<protein>
    <submittedName>
        <fullName evidence="9">Cytochrome c oxidase accessory protein CcoG</fullName>
    </submittedName>
</protein>
<keyword evidence="1" id="KW-0813">Transport</keyword>
<dbReference type="Gene3D" id="2.60.40.10">
    <property type="entry name" value="Immunoglobulins"/>
    <property type="match status" value="1"/>
</dbReference>
<dbReference type="Pfam" id="PF12801">
    <property type="entry name" value="Fer4_5"/>
    <property type="match status" value="1"/>
</dbReference>
<accession>A0A2M9XFB4</accession>
<keyword evidence="4" id="KW-0249">Electron transport</keyword>
<name>A0A2M9XFB4_9LEPT</name>
<dbReference type="AlphaFoldDB" id="A0A2M9XFB4"/>
<comment type="caution">
    <text evidence="9">The sequence shown here is derived from an EMBL/GenBank/DDBJ whole genome shotgun (WGS) entry which is preliminary data.</text>
</comment>
<keyword evidence="5" id="KW-0408">Iron</keyword>
<dbReference type="GO" id="GO:0051539">
    <property type="term" value="F:4 iron, 4 sulfur cluster binding"/>
    <property type="evidence" value="ECO:0007669"/>
    <property type="project" value="UniProtKB-KW"/>
</dbReference>
<evidence type="ECO:0000256" key="4">
    <source>
        <dbReference type="ARBA" id="ARBA00022982"/>
    </source>
</evidence>
<evidence type="ECO:0000256" key="5">
    <source>
        <dbReference type="ARBA" id="ARBA00023004"/>
    </source>
</evidence>
<dbReference type="NCBIfam" id="TIGR02745">
    <property type="entry name" value="ccoG_rdxA_fixG"/>
    <property type="match status" value="1"/>
</dbReference>
<dbReference type="EMBL" id="NPDN01000003">
    <property type="protein sequence ID" value="PJZ26373.1"/>
    <property type="molecule type" value="Genomic_DNA"/>
</dbReference>
<dbReference type="InterPro" id="IPR014116">
    <property type="entry name" value="Cyt_c_oxidase_cbb3_FixG"/>
</dbReference>
<dbReference type="PANTHER" id="PTHR30176">
    <property type="entry name" value="FERREDOXIN-TYPE PROTEIN NAPH"/>
    <property type="match status" value="1"/>
</dbReference>
<evidence type="ECO:0000313" key="9">
    <source>
        <dbReference type="EMBL" id="PJZ26373.1"/>
    </source>
</evidence>
<evidence type="ECO:0000256" key="3">
    <source>
        <dbReference type="ARBA" id="ARBA00022723"/>
    </source>
</evidence>
<keyword evidence="10" id="KW-1185">Reference proteome</keyword>
<keyword evidence="7" id="KW-0472">Membrane</keyword>
<evidence type="ECO:0000256" key="6">
    <source>
        <dbReference type="ARBA" id="ARBA00023014"/>
    </source>
</evidence>
<dbReference type="PROSITE" id="PS00198">
    <property type="entry name" value="4FE4S_FER_1"/>
    <property type="match status" value="1"/>
</dbReference>
<sequence length="455" mass="52741">MIISRPMQGKIRTARNYVQVFLVLLFFITPWIRWDGFQVIRLDIPDRKFFLFGHIFIPQEGYFLHLFLIAAGLCLFFFTTLIGRVWCGWACPQTIYSDIFDWIGRKIQDTKYGKKDSNPALVVLTHIAWILVSFAASFAWISYFADPYQMISYFKNPNSGFPTWSLFLGFFTFAMYADIAFIREQFCKYGCPYARFQTVMMDNHSVNITYDYVRGEPRRKGTTKIGDCTACNMCLVVCPTGIDIREGANPWCIACGKCSDACTKQMAKENKKTLIGYWSENQISEKGSVIRWIRPRTIIYAFFLILTISSIGILLSKRVPLYLSVLPDRNIQPMMVQNGVVRNFYEVQMQNLTSKDRTLKFEIENSDLQGERRILVGGTEEAVVELKGNSEERYRLFIELKIADQDAKRRSHDIKLKVIDIQDFEYSKSETVPFLLPVSISGWQIQNDERIVHGR</sequence>
<feature type="transmembrane region" description="Helical" evidence="7">
    <location>
        <begin position="16"/>
        <end position="34"/>
    </location>
</feature>
<keyword evidence="3" id="KW-0479">Metal-binding</keyword>
<dbReference type="PROSITE" id="PS51379">
    <property type="entry name" value="4FE4S_FER_2"/>
    <property type="match status" value="1"/>
</dbReference>
<keyword evidence="2" id="KW-0004">4Fe-4S</keyword>
<dbReference type="InterPro" id="IPR017896">
    <property type="entry name" value="4Fe4S_Fe-S-bd"/>
</dbReference>
<dbReference type="InterPro" id="IPR051684">
    <property type="entry name" value="Electron_Trans/Redox"/>
</dbReference>
<dbReference type="Proteomes" id="UP000232196">
    <property type="component" value="Unassembled WGS sequence"/>
</dbReference>
<feature type="transmembrane region" description="Helical" evidence="7">
    <location>
        <begin position="298"/>
        <end position="316"/>
    </location>
</feature>
<evidence type="ECO:0000256" key="7">
    <source>
        <dbReference type="SAM" id="Phobius"/>
    </source>
</evidence>
<organism evidence="9 10">
    <name type="scientific">Leptospira hartskeerlii</name>
    <dbReference type="NCBI Taxonomy" id="2023177"/>
    <lineage>
        <taxon>Bacteria</taxon>
        <taxon>Pseudomonadati</taxon>
        <taxon>Spirochaetota</taxon>
        <taxon>Spirochaetia</taxon>
        <taxon>Leptospirales</taxon>
        <taxon>Leptospiraceae</taxon>
        <taxon>Leptospira</taxon>
    </lineage>
</organism>
<evidence type="ECO:0000313" key="10">
    <source>
        <dbReference type="Proteomes" id="UP000232196"/>
    </source>
</evidence>
<feature type="transmembrane region" description="Helical" evidence="7">
    <location>
        <begin position="120"/>
        <end position="141"/>
    </location>
</feature>
<dbReference type="RefSeq" id="WP_100706161.1">
    <property type="nucleotide sequence ID" value="NZ_NPDL01000003.1"/>
</dbReference>
<dbReference type="InterPro" id="IPR017900">
    <property type="entry name" value="4Fe4S_Fe_S_CS"/>
</dbReference>
<evidence type="ECO:0000256" key="1">
    <source>
        <dbReference type="ARBA" id="ARBA00022448"/>
    </source>
</evidence>
<dbReference type="InterPro" id="IPR013783">
    <property type="entry name" value="Ig-like_fold"/>
</dbReference>
<evidence type="ECO:0000256" key="2">
    <source>
        <dbReference type="ARBA" id="ARBA00022485"/>
    </source>
</evidence>
<reference evidence="9 10" key="1">
    <citation type="submission" date="2017-07" db="EMBL/GenBank/DDBJ databases">
        <title>Leptospira spp. isolated from tropical soils.</title>
        <authorList>
            <person name="Thibeaux R."/>
            <person name="Iraola G."/>
            <person name="Ferres I."/>
            <person name="Bierque E."/>
            <person name="Girault D."/>
            <person name="Soupe-Gilbert M.-E."/>
            <person name="Picardeau M."/>
            <person name="Goarant C."/>
        </authorList>
    </citation>
    <scope>NUCLEOTIDE SEQUENCE [LARGE SCALE GENOMIC DNA]</scope>
    <source>
        <strain evidence="9 10">MCA1-C-A1</strain>
    </source>
</reference>
<dbReference type="Pfam" id="PF13746">
    <property type="entry name" value="Fer4_18"/>
    <property type="match status" value="1"/>
</dbReference>
<dbReference type="OrthoDB" id="9786132at2"/>
<dbReference type="GO" id="GO:0005886">
    <property type="term" value="C:plasma membrane"/>
    <property type="evidence" value="ECO:0007669"/>
    <property type="project" value="TreeGrafter"/>
</dbReference>
<gene>
    <name evidence="9" type="primary">ccoG</name>
    <name evidence="9" type="ORF">CH357_07735</name>
</gene>
<keyword evidence="6" id="KW-0411">Iron-sulfur</keyword>
<feature type="transmembrane region" description="Helical" evidence="7">
    <location>
        <begin position="62"/>
        <end position="87"/>
    </location>
</feature>
<dbReference type="SUPFAM" id="SSF54862">
    <property type="entry name" value="4Fe-4S ferredoxins"/>
    <property type="match status" value="1"/>
</dbReference>
<dbReference type="Pfam" id="PF11614">
    <property type="entry name" value="FixG_C"/>
    <property type="match status" value="1"/>
</dbReference>
<feature type="domain" description="4Fe-4S ferredoxin-type" evidence="8">
    <location>
        <begin position="219"/>
        <end position="247"/>
    </location>
</feature>
<dbReference type="PANTHER" id="PTHR30176:SF3">
    <property type="entry name" value="FERREDOXIN-TYPE PROTEIN NAPH"/>
    <property type="match status" value="1"/>
</dbReference>
<feature type="transmembrane region" description="Helical" evidence="7">
    <location>
        <begin position="161"/>
        <end position="182"/>
    </location>
</feature>
<dbReference type="GO" id="GO:0046872">
    <property type="term" value="F:metal ion binding"/>
    <property type="evidence" value="ECO:0007669"/>
    <property type="project" value="UniProtKB-KW"/>
</dbReference>
<keyword evidence="7" id="KW-1133">Transmembrane helix</keyword>
<dbReference type="InterPro" id="IPR032879">
    <property type="entry name" value="FixG_C"/>
</dbReference>
<evidence type="ECO:0000259" key="8">
    <source>
        <dbReference type="PROSITE" id="PS51379"/>
    </source>
</evidence>